<dbReference type="Gene3D" id="3.30.590.50">
    <property type="match status" value="2"/>
</dbReference>
<evidence type="ECO:0000256" key="8">
    <source>
        <dbReference type="ARBA" id="ARBA00030585"/>
    </source>
</evidence>
<dbReference type="Proteomes" id="UP000663845">
    <property type="component" value="Unassembled WGS sequence"/>
</dbReference>
<reference evidence="11" key="1">
    <citation type="submission" date="2021-02" db="EMBL/GenBank/DDBJ databases">
        <authorList>
            <person name="Nowell W R."/>
        </authorList>
    </citation>
    <scope>NUCLEOTIDE SEQUENCE</scope>
</reference>
<evidence type="ECO:0000256" key="10">
    <source>
        <dbReference type="RuleBase" id="RU367135"/>
    </source>
</evidence>
<evidence type="ECO:0000256" key="1">
    <source>
        <dbReference type="ARBA" id="ARBA00005006"/>
    </source>
</evidence>
<evidence type="ECO:0000313" key="11">
    <source>
        <dbReference type="EMBL" id="CAF1062136.1"/>
    </source>
</evidence>
<evidence type="ECO:0000256" key="5">
    <source>
        <dbReference type="ARBA" id="ARBA00022684"/>
    </source>
</evidence>
<dbReference type="GO" id="GO:0006750">
    <property type="term" value="P:glutathione biosynthetic process"/>
    <property type="evidence" value="ECO:0007669"/>
    <property type="project" value="UniProtKB-UniRule"/>
</dbReference>
<comment type="pathway">
    <text evidence="1 10">Sulfur metabolism; glutathione biosynthesis; glutathione from L-cysteine and L-glutamate: step 1/2.</text>
</comment>
<name>A0A814LBS5_9BILA</name>
<evidence type="ECO:0000256" key="6">
    <source>
        <dbReference type="ARBA" id="ARBA00022741"/>
    </source>
</evidence>
<evidence type="ECO:0000256" key="9">
    <source>
        <dbReference type="ARBA" id="ARBA00032122"/>
    </source>
</evidence>
<dbReference type="GO" id="GO:0017109">
    <property type="term" value="C:glutamate-cysteine ligase complex"/>
    <property type="evidence" value="ECO:0007669"/>
    <property type="project" value="TreeGrafter"/>
</dbReference>
<dbReference type="EMBL" id="CAJNOG010000194">
    <property type="protein sequence ID" value="CAF1062136.1"/>
    <property type="molecule type" value="Genomic_DNA"/>
</dbReference>
<organism evidence="11 12">
    <name type="scientific">Adineta steineri</name>
    <dbReference type="NCBI Taxonomy" id="433720"/>
    <lineage>
        <taxon>Eukaryota</taxon>
        <taxon>Metazoa</taxon>
        <taxon>Spiralia</taxon>
        <taxon>Gnathifera</taxon>
        <taxon>Rotifera</taxon>
        <taxon>Eurotatoria</taxon>
        <taxon>Bdelloidea</taxon>
        <taxon>Adinetida</taxon>
        <taxon>Adinetidae</taxon>
        <taxon>Adineta</taxon>
    </lineage>
</organism>
<dbReference type="UniPathway" id="UPA00142">
    <property type="reaction ID" value="UER00209"/>
</dbReference>
<evidence type="ECO:0000256" key="7">
    <source>
        <dbReference type="ARBA" id="ARBA00022840"/>
    </source>
</evidence>
<evidence type="ECO:0000256" key="2">
    <source>
        <dbReference type="ARBA" id="ARBA00008100"/>
    </source>
</evidence>
<proteinExistence type="inferred from homology"/>
<sequence>MGVLTEGTALSWNEIVPICQVYRSYALSQLVKIFEKCRDYQGDSFLWGDELEFTLVHFDHSKKRVQLLLKAHEILPRLVETNKENHDDTPSIAWHPETCDFMIEGVPCEPYGFLPSYLNTVEANMTLRRKQAQEILSEQSDCEYIINMSAFPRYGQGQFIYSSAHDDLQEVTEQSIHYPDRLISPIHPRMKSSIVNSLARSQGPPLVHIPIFRDTSTPSPFQDLSFKGTKDFRDDHIHLDSILAGWGCCCLQVTFQAQSLTECLQVYDQLLPLTGIMLALSNACPIWRGYLTDIDSRYEVLFQTGDDRTPDERQRSTLNSRCSPAPFYLCDEHNHLNDISLDVDENVVSTLTKHGYLFSFDINIFYFVYETGMPSSLAHHFGHLFVRDPLVVIKESLHLEDDTSSYHFDNLNSTVWNSLRFKPPPLDDDKMGWRVEFRPMDIQITDFENASLSVFMALLTRVILTYGLDLTIPISQANENIVRAHHRDSVRHEKFYFRVGGDDGESSLMTINEIMNGNDKFAGLIPLVEKYLNESENINSDTRLTVGYYLSLMSKRAAGILLTDASWIRQFVMSHPAYKQDSVVSDEIQYDLMWKITQIANGHDTCPLLIQNRMKTNTHLNPE</sequence>
<comment type="similarity">
    <text evidence="2 10">Belongs to the glutamate--cysteine ligase type 3 family.</text>
</comment>
<dbReference type="SUPFAM" id="SSF55931">
    <property type="entry name" value="Glutamine synthetase/guanido kinase"/>
    <property type="match status" value="1"/>
</dbReference>
<comment type="caution">
    <text evidence="11">The sequence shown here is derived from an EMBL/GenBank/DDBJ whole genome shotgun (WGS) entry which is preliminary data.</text>
</comment>
<dbReference type="EC" id="6.3.2.2" evidence="3 10"/>
<evidence type="ECO:0000256" key="3">
    <source>
        <dbReference type="ARBA" id="ARBA00012220"/>
    </source>
</evidence>
<gene>
    <name evidence="11" type="ORF">JYZ213_LOCUS19279</name>
</gene>
<comment type="catalytic activity">
    <reaction evidence="10">
        <text>L-cysteine + L-glutamate + ATP = gamma-L-glutamyl-L-cysteine + ADP + phosphate + H(+)</text>
        <dbReference type="Rhea" id="RHEA:13285"/>
        <dbReference type="ChEBI" id="CHEBI:15378"/>
        <dbReference type="ChEBI" id="CHEBI:29985"/>
        <dbReference type="ChEBI" id="CHEBI:30616"/>
        <dbReference type="ChEBI" id="CHEBI:35235"/>
        <dbReference type="ChEBI" id="CHEBI:43474"/>
        <dbReference type="ChEBI" id="CHEBI:58173"/>
        <dbReference type="ChEBI" id="CHEBI:456216"/>
        <dbReference type="EC" id="6.3.2.2"/>
    </reaction>
</comment>
<protein>
    <recommendedName>
        <fullName evidence="3 10">Glutamate--cysteine ligase</fullName>
        <ecNumber evidence="3 10">6.3.2.2</ecNumber>
    </recommendedName>
    <alternativeName>
        <fullName evidence="9 10">Gamma-ECS</fullName>
    </alternativeName>
    <alternativeName>
        <fullName evidence="8 10">Gamma-glutamylcysteine synthetase</fullName>
    </alternativeName>
</protein>
<keyword evidence="7 10" id="KW-0067">ATP-binding</keyword>
<evidence type="ECO:0000313" key="12">
    <source>
        <dbReference type="Proteomes" id="UP000663845"/>
    </source>
</evidence>
<dbReference type="Pfam" id="PF03074">
    <property type="entry name" value="GCS"/>
    <property type="match status" value="1"/>
</dbReference>
<keyword evidence="4 10" id="KW-0436">Ligase</keyword>
<keyword evidence="6 10" id="KW-0547">Nucleotide-binding</keyword>
<dbReference type="InterPro" id="IPR004308">
    <property type="entry name" value="GCS"/>
</dbReference>
<dbReference type="Gene3D" id="1.10.8.960">
    <property type="match status" value="1"/>
</dbReference>
<dbReference type="AlphaFoldDB" id="A0A814LBS5"/>
<dbReference type="FunFam" id="1.10.8.960:FF:000001">
    <property type="entry name" value="Glutamate--cysteine ligase catalytic subunit"/>
    <property type="match status" value="1"/>
</dbReference>
<dbReference type="GO" id="GO:0005524">
    <property type="term" value="F:ATP binding"/>
    <property type="evidence" value="ECO:0007669"/>
    <property type="project" value="UniProtKB-UniRule"/>
</dbReference>
<dbReference type="InterPro" id="IPR014746">
    <property type="entry name" value="Gln_synth/guanido_kin_cat_dom"/>
</dbReference>
<keyword evidence="5 10" id="KW-0317">Glutathione biosynthesis</keyword>
<dbReference type="PANTHER" id="PTHR11164:SF0">
    <property type="entry name" value="GLUTAMATE--CYSTEINE LIGASE CATALYTIC SUBUNIT"/>
    <property type="match status" value="1"/>
</dbReference>
<evidence type="ECO:0000256" key="4">
    <source>
        <dbReference type="ARBA" id="ARBA00022598"/>
    </source>
</evidence>
<accession>A0A814LBS5</accession>
<dbReference type="PANTHER" id="PTHR11164">
    <property type="entry name" value="GLUTAMATE CYSTEINE LIGASE"/>
    <property type="match status" value="1"/>
</dbReference>
<dbReference type="GO" id="GO:0004357">
    <property type="term" value="F:glutamate-cysteine ligase activity"/>
    <property type="evidence" value="ECO:0007669"/>
    <property type="project" value="UniProtKB-UniRule"/>
</dbReference>